<dbReference type="GO" id="GO:0003700">
    <property type="term" value="F:DNA-binding transcription factor activity"/>
    <property type="evidence" value="ECO:0007669"/>
    <property type="project" value="InterPro"/>
</dbReference>
<gene>
    <name evidence="3" type="ORF">BU14_0033s0070</name>
</gene>
<evidence type="ECO:0000259" key="2">
    <source>
        <dbReference type="PROSITE" id="PS00036"/>
    </source>
</evidence>
<evidence type="ECO:0000256" key="1">
    <source>
        <dbReference type="SAM" id="MobiDB-lite"/>
    </source>
</evidence>
<feature type="region of interest" description="Disordered" evidence="1">
    <location>
        <begin position="485"/>
        <end position="506"/>
    </location>
</feature>
<name>A0A1X6PJ02_PORUM</name>
<dbReference type="Proteomes" id="UP000218209">
    <property type="component" value="Unassembled WGS sequence"/>
</dbReference>
<evidence type="ECO:0000313" key="4">
    <source>
        <dbReference type="Proteomes" id="UP000218209"/>
    </source>
</evidence>
<accession>A0A1X6PJ02</accession>
<evidence type="ECO:0000313" key="3">
    <source>
        <dbReference type="EMBL" id="OSX80726.1"/>
    </source>
</evidence>
<sequence length="667" mass="64686">MANACAATTKALCHEDPAEYYYVPRGNGGGGGGAGARVGTAPVAISPAMAPATPLSGGSYGSPLDATSPPSYMLGYATGGPSPPPPMSHAHGRVMSSDALAELAVLRDRAVAEACRDGIWQARLGRRRAPHGAPAPVGVAGGEELIFGAPDGLDDGMLSAFHAAALDVPGEGMSASMEAALADAAAAAAVAPATGLTSTATLSVALPPPPPLAQSAMPAKVVAEPAQPLVSTPPPDVSVVSAPEPVSQPPTPILADLPRGGAAAAAGVGVGIKRRLPGASLPALPVPPAAHDPRGRSAHSGRLLSAAAVKLRQAIPTATIGAAPPPLPQKARGRRSSAASSSAASGCGSASSGRASAVGSMGCDSGAVGVSRSAPRSGVASSAVSSLCDSQERAVKRSRIAGAGLASAAAVASPAAAAIVTAPASVDVKPVACRTGGTASVATSMGGARSAPLNGASLGDLTGTTAAESRRMTADQHALMLHKRKLRNRASAARSRDRQRASASATGCEVGRLRAEAAASATVAAAAVADANALRADNGRLRAELARVSALLASATAAAEATKSAATAAAAAAAAAASATVSLGVGAAAGGSRPPTGRVATLVDSGTTTAPTAAARAPEATGLLRRPSSVALLKHVSSLERLLDVLHASGAAAPFGISRSHSIVKSC</sequence>
<feature type="domain" description="BZIP" evidence="2">
    <location>
        <begin position="483"/>
        <end position="498"/>
    </location>
</feature>
<dbReference type="PROSITE" id="PS00036">
    <property type="entry name" value="BZIP_BASIC"/>
    <property type="match status" value="1"/>
</dbReference>
<dbReference type="AlphaFoldDB" id="A0A1X6PJ02"/>
<protein>
    <recommendedName>
        <fullName evidence="2">BZIP domain-containing protein</fullName>
    </recommendedName>
</protein>
<dbReference type="InterPro" id="IPR004827">
    <property type="entry name" value="bZIP"/>
</dbReference>
<reference evidence="3 4" key="1">
    <citation type="submission" date="2017-03" db="EMBL/GenBank/DDBJ databases">
        <title>WGS assembly of Porphyra umbilicalis.</title>
        <authorList>
            <person name="Brawley S.H."/>
            <person name="Blouin N.A."/>
            <person name="Ficko-Blean E."/>
            <person name="Wheeler G.L."/>
            <person name="Lohr M."/>
            <person name="Goodson H.V."/>
            <person name="Jenkins J.W."/>
            <person name="Blaby-Haas C.E."/>
            <person name="Helliwell K.E."/>
            <person name="Chan C."/>
            <person name="Marriage T."/>
            <person name="Bhattacharya D."/>
            <person name="Klein A.S."/>
            <person name="Badis Y."/>
            <person name="Brodie J."/>
            <person name="Cao Y."/>
            <person name="Collen J."/>
            <person name="Dittami S.M."/>
            <person name="Gachon C.M."/>
            <person name="Green B.R."/>
            <person name="Karpowicz S."/>
            <person name="Kim J.W."/>
            <person name="Kudahl U."/>
            <person name="Lin S."/>
            <person name="Michel G."/>
            <person name="Mittag M."/>
            <person name="Olson B.J."/>
            <person name="Pangilinan J."/>
            <person name="Peng Y."/>
            <person name="Qiu H."/>
            <person name="Shu S."/>
            <person name="Singer J.T."/>
            <person name="Smith A.G."/>
            <person name="Sprecher B.N."/>
            <person name="Wagner V."/>
            <person name="Wang W."/>
            <person name="Wang Z.-Y."/>
            <person name="Yan J."/>
            <person name="Yarish C."/>
            <person name="Zoeuner-Riek S."/>
            <person name="Zhuang Y."/>
            <person name="Zou Y."/>
            <person name="Lindquist E.A."/>
            <person name="Grimwood J."/>
            <person name="Barry K."/>
            <person name="Rokhsar D.S."/>
            <person name="Schmutz J."/>
            <person name="Stiller J.W."/>
            <person name="Grossman A.R."/>
            <person name="Prochnik S.E."/>
        </authorList>
    </citation>
    <scope>NUCLEOTIDE SEQUENCE [LARGE SCALE GENOMIC DNA]</scope>
    <source>
        <strain evidence="3">4086291</strain>
    </source>
</reference>
<dbReference type="CDD" id="cd14686">
    <property type="entry name" value="bZIP"/>
    <property type="match status" value="1"/>
</dbReference>
<organism evidence="3 4">
    <name type="scientific">Porphyra umbilicalis</name>
    <name type="common">Purple laver</name>
    <name type="synonym">Red alga</name>
    <dbReference type="NCBI Taxonomy" id="2786"/>
    <lineage>
        <taxon>Eukaryota</taxon>
        <taxon>Rhodophyta</taxon>
        <taxon>Bangiophyceae</taxon>
        <taxon>Bangiales</taxon>
        <taxon>Bangiaceae</taxon>
        <taxon>Porphyra</taxon>
    </lineage>
</organism>
<feature type="region of interest" description="Disordered" evidence="1">
    <location>
        <begin position="317"/>
        <end position="351"/>
    </location>
</feature>
<feature type="compositionally biased region" description="Low complexity" evidence="1">
    <location>
        <begin position="336"/>
        <end position="351"/>
    </location>
</feature>
<dbReference type="EMBL" id="KV918769">
    <property type="protein sequence ID" value="OSX80726.1"/>
    <property type="molecule type" value="Genomic_DNA"/>
</dbReference>
<proteinExistence type="predicted"/>
<keyword evidence="4" id="KW-1185">Reference proteome</keyword>